<protein>
    <submittedName>
        <fullName evidence="1">Uncharacterized protein</fullName>
    </submittedName>
</protein>
<reference evidence="1 2" key="1">
    <citation type="submission" date="2020-07" db="EMBL/GenBank/DDBJ databases">
        <title>Complete genome and description of Selenomonas timonensis sp. nov., a new bacterium isolated from a gingivitis subject.</title>
        <authorList>
            <person name="Antezack A."/>
        </authorList>
    </citation>
    <scope>NUCLEOTIDE SEQUENCE [LARGE SCALE GENOMIC DNA]</scope>
    <source>
        <strain evidence="1 2">Marseille-Q3039</strain>
    </source>
</reference>
<evidence type="ECO:0000313" key="2">
    <source>
        <dbReference type="Proteomes" id="UP000515480"/>
    </source>
</evidence>
<dbReference type="KEGG" id="stim:H1B31_09700"/>
<accession>A0A7G7VJ24</accession>
<sequence>MIREAQLLRGIIFGDRNTDEYVYMPASEIGVEHPVYVYEEGMKRRDIDLAEALHLIRVRDLRPTTHPLLGRTSC</sequence>
<dbReference type="Proteomes" id="UP000515480">
    <property type="component" value="Chromosome"/>
</dbReference>
<keyword evidence="2" id="KW-1185">Reference proteome</keyword>
<dbReference type="RefSeq" id="WP_009440044.1">
    <property type="nucleotide sequence ID" value="NZ_CP060204.1"/>
</dbReference>
<gene>
    <name evidence="1" type="ORF">H1B31_09700</name>
</gene>
<dbReference type="EMBL" id="CP060204">
    <property type="protein sequence ID" value="QNH54117.1"/>
    <property type="molecule type" value="Genomic_DNA"/>
</dbReference>
<dbReference type="AlphaFoldDB" id="A0A7G7VJ24"/>
<proteinExistence type="predicted"/>
<name>A0A7G7VJ24_9FIRM</name>
<evidence type="ECO:0000313" key="1">
    <source>
        <dbReference type="EMBL" id="QNH54117.1"/>
    </source>
</evidence>
<organism evidence="1 2">
    <name type="scientific">Selenomonas timonae</name>
    <dbReference type="NCBI Taxonomy" id="2754044"/>
    <lineage>
        <taxon>Bacteria</taxon>
        <taxon>Bacillati</taxon>
        <taxon>Bacillota</taxon>
        <taxon>Negativicutes</taxon>
        <taxon>Selenomonadales</taxon>
        <taxon>Selenomonadaceae</taxon>
        <taxon>Selenomonas</taxon>
    </lineage>
</organism>